<dbReference type="RefSeq" id="WP_186922708.1">
    <property type="nucleotide sequence ID" value="NZ_JACOFW010000009.1"/>
</dbReference>
<sequence>MARVEFQVNIQAPIELVYQVSQDYSVRYEWDAFPEKIALLYGAERIEKGVCVSVAAKNGLKMEVEFVQVMPPTTAAITMKKGPIVLQGFSGSWVFRSITANETNAKFIYAIKTKWWTIPLVSERIASWYFSRVIRSRLTGLKMYCETKA</sequence>
<comment type="caution">
    <text evidence="1">The sequence shown here is derived from an EMBL/GenBank/DDBJ whole genome shotgun (WGS) entry which is preliminary data.</text>
</comment>
<dbReference type="InterPro" id="IPR023393">
    <property type="entry name" value="START-like_dom_sf"/>
</dbReference>
<protein>
    <submittedName>
        <fullName evidence="1">SRPBCC family protein</fullName>
    </submittedName>
</protein>
<gene>
    <name evidence="1" type="ORF">H8K52_09720</name>
</gene>
<keyword evidence="2" id="KW-1185">Reference proteome</keyword>
<reference evidence="1 2" key="1">
    <citation type="submission" date="2020-08" db="EMBL/GenBank/DDBJ databases">
        <title>Novel species isolated from subtropical streams in China.</title>
        <authorList>
            <person name="Lu H."/>
        </authorList>
    </citation>
    <scope>NUCLEOTIDE SEQUENCE [LARGE SCALE GENOMIC DNA]</scope>
    <source>
        <strain evidence="1 2">KACC 16656</strain>
    </source>
</reference>
<evidence type="ECO:0000313" key="2">
    <source>
        <dbReference type="Proteomes" id="UP000648257"/>
    </source>
</evidence>
<organism evidence="1 2">
    <name type="scientific">Undibacterium seohonense</name>
    <dbReference type="NCBI Taxonomy" id="1344950"/>
    <lineage>
        <taxon>Bacteria</taxon>
        <taxon>Pseudomonadati</taxon>
        <taxon>Pseudomonadota</taxon>
        <taxon>Betaproteobacteria</taxon>
        <taxon>Burkholderiales</taxon>
        <taxon>Oxalobacteraceae</taxon>
        <taxon>Undibacterium</taxon>
    </lineage>
</organism>
<dbReference type="SUPFAM" id="SSF55961">
    <property type="entry name" value="Bet v1-like"/>
    <property type="match status" value="1"/>
</dbReference>
<proteinExistence type="predicted"/>
<dbReference type="EMBL" id="JACOFW010000009">
    <property type="protein sequence ID" value="MBC3807619.1"/>
    <property type="molecule type" value="Genomic_DNA"/>
</dbReference>
<dbReference type="Proteomes" id="UP000648257">
    <property type="component" value="Unassembled WGS sequence"/>
</dbReference>
<accession>A0ABR6X3V5</accession>
<evidence type="ECO:0000313" key="1">
    <source>
        <dbReference type="EMBL" id="MBC3807619.1"/>
    </source>
</evidence>
<dbReference type="Gene3D" id="3.30.530.20">
    <property type="match status" value="1"/>
</dbReference>
<name>A0ABR6X3V5_9BURK</name>